<dbReference type="EMBL" id="CM023470">
    <property type="protein sequence ID" value="KAH7978379.1"/>
    <property type="molecule type" value="Genomic_DNA"/>
</dbReference>
<name>A0ACB8DV35_DERSI</name>
<protein>
    <submittedName>
        <fullName evidence="1">Uncharacterized protein</fullName>
    </submittedName>
</protein>
<proteinExistence type="predicted"/>
<keyword evidence="2" id="KW-1185">Reference proteome</keyword>
<accession>A0ACB8DV35</accession>
<reference evidence="1" key="1">
    <citation type="submission" date="2020-05" db="EMBL/GenBank/DDBJ databases">
        <title>Large-scale comparative analyses of tick genomes elucidate their genetic diversity and vector capacities.</title>
        <authorList>
            <person name="Jia N."/>
            <person name="Wang J."/>
            <person name="Shi W."/>
            <person name="Du L."/>
            <person name="Sun Y."/>
            <person name="Zhan W."/>
            <person name="Jiang J."/>
            <person name="Wang Q."/>
            <person name="Zhang B."/>
            <person name="Ji P."/>
            <person name="Sakyi L.B."/>
            <person name="Cui X."/>
            <person name="Yuan T."/>
            <person name="Jiang B."/>
            <person name="Yang W."/>
            <person name="Lam T.T.-Y."/>
            <person name="Chang Q."/>
            <person name="Ding S."/>
            <person name="Wang X."/>
            <person name="Zhu J."/>
            <person name="Ruan X."/>
            <person name="Zhao L."/>
            <person name="Wei J."/>
            <person name="Que T."/>
            <person name="Du C."/>
            <person name="Cheng J."/>
            <person name="Dai P."/>
            <person name="Han X."/>
            <person name="Huang E."/>
            <person name="Gao Y."/>
            <person name="Liu J."/>
            <person name="Shao H."/>
            <person name="Ye R."/>
            <person name="Li L."/>
            <person name="Wei W."/>
            <person name="Wang X."/>
            <person name="Wang C."/>
            <person name="Yang T."/>
            <person name="Huo Q."/>
            <person name="Li W."/>
            <person name="Guo W."/>
            <person name="Chen H."/>
            <person name="Zhou L."/>
            <person name="Ni X."/>
            <person name="Tian J."/>
            <person name="Zhou Y."/>
            <person name="Sheng Y."/>
            <person name="Liu T."/>
            <person name="Pan Y."/>
            <person name="Xia L."/>
            <person name="Li J."/>
            <person name="Zhao F."/>
            <person name="Cao W."/>
        </authorList>
    </citation>
    <scope>NUCLEOTIDE SEQUENCE</scope>
    <source>
        <strain evidence="1">Dsil-2018</strain>
    </source>
</reference>
<gene>
    <name evidence="1" type="ORF">HPB49_005376</name>
</gene>
<evidence type="ECO:0000313" key="2">
    <source>
        <dbReference type="Proteomes" id="UP000821865"/>
    </source>
</evidence>
<dbReference type="Proteomes" id="UP000821865">
    <property type="component" value="Chromosome 1"/>
</dbReference>
<sequence>MASGKDLGKAFEDFKREIRAELHSFKQSVEHCSESCDSVNAVTLEMKTPREELVATQNSNEKLAAENKQLQMKVEELEQYSWANNLEIKGVPDEGEPFDTVQKICVAMGEPLPDNLRSLVVAEDFASDDDDSDDYEDENDYSDDACNATSPDQCGPSGTAEEESLDGSSLAEMPTDLENCLALNCAHWSLLESAIGELAERLEKNRQLQRELLAQLSQRAWQPPKPRVHKKWHHTLVFHHPYFRDVNGMQTPMNEDERAKRANKELDPYLAPSMPWTTDENRLLEKLEILREVDAGKQNKNEIARKHDIPRSTLSTYIRNKMIEDSYVAETFAKDRKRLRTAKHPDLEAA</sequence>
<evidence type="ECO:0000313" key="1">
    <source>
        <dbReference type="EMBL" id="KAH7978379.1"/>
    </source>
</evidence>
<comment type="caution">
    <text evidence="1">The sequence shown here is derived from an EMBL/GenBank/DDBJ whole genome shotgun (WGS) entry which is preliminary data.</text>
</comment>
<organism evidence="1 2">
    <name type="scientific">Dermacentor silvarum</name>
    <name type="common">Tick</name>
    <dbReference type="NCBI Taxonomy" id="543639"/>
    <lineage>
        <taxon>Eukaryota</taxon>
        <taxon>Metazoa</taxon>
        <taxon>Ecdysozoa</taxon>
        <taxon>Arthropoda</taxon>
        <taxon>Chelicerata</taxon>
        <taxon>Arachnida</taxon>
        <taxon>Acari</taxon>
        <taxon>Parasitiformes</taxon>
        <taxon>Ixodida</taxon>
        <taxon>Ixodoidea</taxon>
        <taxon>Ixodidae</taxon>
        <taxon>Rhipicephalinae</taxon>
        <taxon>Dermacentor</taxon>
    </lineage>
</organism>